<accession>A0AAU9D7T5</accession>
<proteinExistence type="predicted"/>
<evidence type="ECO:0000313" key="3">
    <source>
        <dbReference type="EMBL" id="BDR57456.1"/>
    </source>
</evidence>
<reference evidence="4 5" key="1">
    <citation type="journal article" date="2023" name="Microbiol. Spectr.">
        <title>Symbiosis of Carpenter Bees with Uncharacterized Lactic Acid Bacteria Showing NAD Auxotrophy.</title>
        <authorList>
            <person name="Kawasaki S."/>
            <person name="Ozawa K."/>
            <person name="Mori T."/>
            <person name="Yamamoto A."/>
            <person name="Ito M."/>
            <person name="Ohkuma M."/>
            <person name="Sakamoto M."/>
            <person name="Matsutani M."/>
        </authorList>
    </citation>
    <scope>NUCLEOTIDE SEQUENCE [LARGE SCALE GENOMIC DNA]</scope>
    <source>
        <strain evidence="4 5">KimC2</strain>
    </source>
</reference>
<dbReference type="Gene3D" id="3.40.33.10">
    <property type="entry name" value="CAP"/>
    <property type="match status" value="1"/>
</dbReference>
<dbReference type="InterPro" id="IPR014044">
    <property type="entry name" value="CAP_dom"/>
</dbReference>
<evidence type="ECO:0000313" key="4">
    <source>
        <dbReference type="EMBL" id="BDR57505.1"/>
    </source>
</evidence>
<keyword evidence="5" id="KW-1185">Reference proteome</keyword>
<dbReference type="KEGG" id="xak:KIMC2_20670"/>
<feature type="domain" description="SCP" evidence="2">
    <location>
        <begin position="61"/>
        <end position="174"/>
    </location>
</feature>
<organism evidence="4 5">
    <name type="scientific">Xylocopilactobacillus apis</name>
    <dbReference type="NCBI Taxonomy" id="2932183"/>
    <lineage>
        <taxon>Bacteria</taxon>
        <taxon>Bacillati</taxon>
        <taxon>Bacillota</taxon>
        <taxon>Bacilli</taxon>
        <taxon>Lactobacillales</taxon>
        <taxon>Lactobacillaceae</taxon>
        <taxon>Xylocopilactobacillus</taxon>
    </lineage>
</organism>
<evidence type="ECO:0000313" key="5">
    <source>
        <dbReference type="Proteomes" id="UP001321804"/>
    </source>
</evidence>
<dbReference type="EMBL" id="AP026801">
    <property type="protein sequence ID" value="BDR57456.1"/>
    <property type="molecule type" value="Genomic_DNA"/>
</dbReference>
<evidence type="ECO:0000259" key="2">
    <source>
        <dbReference type="Pfam" id="PF00188"/>
    </source>
</evidence>
<dbReference type="Pfam" id="PF00188">
    <property type="entry name" value="CAP"/>
    <property type="match status" value="1"/>
</dbReference>
<dbReference type="SUPFAM" id="SSF55797">
    <property type="entry name" value="PR-1-like"/>
    <property type="match status" value="1"/>
</dbReference>
<dbReference type="CDD" id="cd05379">
    <property type="entry name" value="CAP_bacterial"/>
    <property type="match status" value="1"/>
</dbReference>
<keyword evidence="1" id="KW-0732">Signal</keyword>
<dbReference type="EMBL" id="AP026801">
    <property type="protein sequence ID" value="BDR57505.1"/>
    <property type="molecule type" value="Genomic_DNA"/>
</dbReference>
<dbReference type="Proteomes" id="UP001321804">
    <property type="component" value="Chromosome"/>
</dbReference>
<dbReference type="InterPro" id="IPR035940">
    <property type="entry name" value="CAP_sf"/>
</dbReference>
<dbReference type="KEGG" id="xak:KIMC2_20180"/>
<gene>
    <name evidence="3" type="ORF">KIMC2_20180</name>
    <name evidence="4" type="ORF">KIMC2_20670</name>
</gene>
<name>A0AAU9D7T5_9LACO</name>
<dbReference type="AlphaFoldDB" id="A0AAU9D7T5"/>
<sequence length="212" mass="23570">MKLNKNTIIFSIVLSTLMLGTAIQPVSAAHSNYNQTSAKTKPKSKPAAQNANSKAVIAELKRLRSQNKRSSLTEVNGLDISSQYRAEHLAAIKNSNTVGWGTVHPNSYAGENIVTVPDSKNAKTNAINIIKKLYLDKNDPYLRHRKNMLNPFYIATGVGVAKGSDGNLYAVQTFSGIHPNSKDKVEQIHDYYNYYFQKGESAKYKSHYDMTK</sequence>
<evidence type="ECO:0000256" key="1">
    <source>
        <dbReference type="SAM" id="SignalP"/>
    </source>
</evidence>
<feature type="chain" id="PRO_5044713080" description="SCP domain-containing protein" evidence="1">
    <location>
        <begin position="29"/>
        <end position="212"/>
    </location>
</feature>
<dbReference type="RefSeq" id="WP_317696567.1">
    <property type="nucleotide sequence ID" value="NZ_AP026801.1"/>
</dbReference>
<feature type="signal peptide" evidence="1">
    <location>
        <begin position="1"/>
        <end position="28"/>
    </location>
</feature>
<protein>
    <recommendedName>
        <fullName evidence="2">SCP domain-containing protein</fullName>
    </recommendedName>
</protein>